<evidence type="ECO:0000313" key="1">
    <source>
        <dbReference type="EMBL" id="KZT31019.1"/>
    </source>
</evidence>
<proteinExistence type="predicted"/>
<sequence length="253" mass="29501">EILSEIERRINHDEEFYLERPSQLYTMLPISENHPRYNLPRCLTQVMVKAIDHLVSTGGRKGGSSRRALLPVVNGLTSKFMQQRCAYNRLDEISQKSSWTLRYPMTSHRSWQRTRHALSWVVDNKEALQRFLSEPDIAHEWVRFRMDAKEWDEAKVLLQIFNTIDWSIRSLEFYPTLPFCITAIENLIIDLNKSYITLPSESSFSESMAILLSWAEELSSQAWIYAAITFDPTMNSSYKEAVLGQRWSSSQLA</sequence>
<feature type="non-terminal residue" evidence="1">
    <location>
        <position position="253"/>
    </location>
</feature>
<name>A0A165WDI6_9AGAM</name>
<feature type="non-terminal residue" evidence="1">
    <location>
        <position position="1"/>
    </location>
</feature>
<protein>
    <submittedName>
        <fullName evidence="1">Uncharacterized protein</fullName>
    </submittedName>
</protein>
<accession>A0A165WDI6</accession>
<dbReference type="AlphaFoldDB" id="A0A165WDI6"/>
<dbReference type="EMBL" id="KV428978">
    <property type="protein sequence ID" value="KZT31019.1"/>
    <property type="molecule type" value="Genomic_DNA"/>
</dbReference>
<keyword evidence="2" id="KW-1185">Reference proteome</keyword>
<reference evidence="1 2" key="1">
    <citation type="journal article" date="2016" name="Mol. Biol. Evol.">
        <title>Comparative Genomics of Early-Diverging Mushroom-Forming Fungi Provides Insights into the Origins of Lignocellulose Decay Capabilities.</title>
        <authorList>
            <person name="Nagy L.G."/>
            <person name="Riley R."/>
            <person name="Tritt A."/>
            <person name="Adam C."/>
            <person name="Daum C."/>
            <person name="Floudas D."/>
            <person name="Sun H."/>
            <person name="Yadav J.S."/>
            <person name="Pangilinan J."/>
            <person name="Larsson K.H."/>
            <person name="Matsuura K."/>
            <person name="Barry K."/>
            <person name="Labutti K."/>
            <person name="Kuo R."/>
            <person name="Ohm R.A."/>
            <person name="Bhattacharya S.S."/>
            <person name="Shirouzu T."/>
            <person name="Yoshinaga Y."/>
            <person name="Martin F.M."/>
            <person name="Grigoriev I.V."/>
            <person name="Hibbett D.S."/>
        </authorList>
    </citation>
    <scope>NUCLEOTIDE SEQUENCE [LARGE SCALE GENOMIC DNA]</scope>
    <source>
        <strain evidence="1 2">HHB10207 ss-3</strain>
    </source>
</reference>
<gene>
    <name evidence="1" type="ORF">SISSUDRAFT_1038751</name>
</gene>
<evidence type="ECO:0000313" key="2">
    <source>
        <dbReference type="Proteomes" id="UP000076798"/>
    </source>
</evidence>
<dbReference type="Proteomes" id="UP000076798">
    <property type="component" value="Unassembled WGS sequence"/>
</dbReference>
<organism evidence="1 2">
    <name type="scientific">Sistotremastrum suecicum HHB10207 ss-3</name>
    <dbReference type="NCBI Taxonomy" id="1314776"/>
    <lineage>
        <taxon>Eukaryota</taxon>
        <taxon>Fungi</taxon>
        <taxon>Dikarya</taxon>
        <taxon>Basidiomycota</taxon>
        <taxon>Agaricomycotina</taxon>
        <taxon>Agaricomycetes</taxon>
        <taxon>Sistotremastrales</taxon>
        <taxon>Sistotremastraceae</taxon>
        <taxon>Sistotremastrum</taxon>
    </lineage>
</organism>